<dbReference type="EMBL" id="AP027142">
    <property type="protein sequence ID" value="BDV35868.1"/>
    <property type="molecule type" value="Genomic_DNA"/>
</dbReference>
<evidence type="ECO:0000313" key="2">
    <source>
        <dbReference type="EMBL" id="BDV35868.1"/>
    </source>
</evidence>
<keyword evidence="3" id="KW-1185">Reference proteome</keyword>
<evidence type="ECO:0000256" key="1">
    <source>
        <dbReference type="SAM" id="MobiDB-lite"/>
    </source>
</evidence>
<name>A0ABM8ECZ3_9HYPH</name>
<protein>
    <submittedName>
        <fullName evidence="2">Uncharacterized protein</fullName>
    </submittedName>
</protein>
<gene>
    <name evidence="2" type="ORF">SS37A_33970</name>
</gene>
<reference evidence="2 3" key="1">
    <citation type="journal article" date="2023" name="Int. J. Syst. Evol. Microbiol.">
        <title>Methylocystis iwaonis sp. nov., a type II methane-oxidizing bacterium from surface soil of a rice paddy field in Japan, and emended description of the genus Methylocystis (ex Whittenbury et al. 1970) Bowman et al. 1993.</title>
        <authorList>
            <person name="Kaise H."/>
            <person name="Sawadogo J.B."/>
            <person name="Alam M.S."/>
            <person name="Ueno C."/>
            <person name="Dianou D."/>
            <person name="Shinjo R."/>
            <person name="Asakawa S."/>
        </authorList>
    </citation>
    <scope>NUCLEOTIDE SEQUENCE [LARGE SCALE GENOMIC DNA]</scope>
    <source>
        <strain evidence="2 3">SS37A-Re</strain>
    </source>
</reference>
<dbReference type="Proteomes" id="UP001317629">
    <property type="component" value="Chromosome"/>
</dbReference>
<sequence length="55" mass="5907">MVILGLDHAGEAKGKREGKAGEGVHGAKSLEGTQVECKELGCARQRQISLWLNVF</sequence>
<accession>A0ABM8ECZ3</accession>
<organism evidence="2 3">
    <name type="scientific">Methylocystis iwaonis</name>
    <dbReference type="NCBI Taxonomy" id="2885079"/>
    <lineage>
        <taxon>Bacteria</taxon>
        <taxon>Pseudomonadati</taxon>
        <taxon>Pseudomonadota</taxon>
        <taxon>Alphaproteobacteria</taxon>
        <taxon>Hyphomicrobiales</taxon>
        <taxon>Methylocystaceae</taxon>
        <taxon>Methylocystis</taxon>
    </lineage>
</organism>
<proteinExistence type="predicted"/>
<evidence type="ECO:0000313" key="3">
    <source>
        <dbReference type="Proteomes" id="UP001317629"/>
    </source>
</evidence>
<feature type="region of interest" description="Disordered" evidence="1">
    <location>
        <begin position="1"/>
        <end position="25"/>
    </location>
</feature>
<feature type="compositionally biased region" description="Basic and acidic residues" evidence="1">
    <location>
        <begin position="8"/>
        <end position="22"/>
    </location>
</feature>